<feature type="domain" description="Malectin" evidence="2">
    <location>
        <begin position="89"/>
        <end position="270"/>
    </location>
</feature>
<dbReference type="Gene3D" id="3.80.10.10">
    <property type="entry name" value="Ribonuclease Inhibitor"/>
    <property type="match status" value="1"/>
</dbReference>
<evidence type="ECO:0000256" key="1">
    <source>
        <dbReference type="SAM" id="Phobius"/>
    </source>
</evidence>
<evidence type="ECO:0000259" key="2">
    <source>
        <dbReference type="Pfam" id="PF11721"/>
    </source>
</evidence>
<comment type="caution">
    <text evidence="3">The sequence shown here is derived from an EMBL/GenBank/DDBJ whole genome shotgun (WGS) entry which is preliminary data.</text>
</comment>
<reference evidence="3 4" key="1">
    <citation type="journal article" date="2023" name="bioRxiv">
        <title>Genome report: Whole genome sequence and annotation of Penstemon davidsonii.</title>
        <authorList>
            <person name="Ostevik K.L."/>
            <person name="Alabady M."/>
            <person name="Zhang M."/>
            <person name="Rausher M.D."/>
        </authorList>
    </citation>
    <scope>NUCLEOTIDE SEQUENCE [LARGE SCALE GENOMIC DNA]</scope>
    <source>
        <strain evidence="3">DNT005</strain>
        <tissue evidence="3">Whole leaf</tissue>
    </source>
</reference>
<dbReference type="Pfam" id="PF11721">
    <property type="entry name" value="Malectin"/>
    <property type="match status" value="1"/>
</dbReference>
<accession>A0ABR0DUZ2</accession>
<keyword evidence="1" id="KW-0472">Membrane</keyword>
<dbReference type="PANTHER" id="PTHR34081:SF1">
    <property type="entry name" value="MALECTIN, LEUCINE-RICH REPEAT DOMAIN, L DOMAIN-LIKE PROTEIN-RELATED"/>
    <property type="match status" value="1"/>
</dbReference>
<evidence type="ECO:0000313" key="4">
    <source>
        <dbReference type="Proteomes" id="UP001291926"/>
    </source>
</evidence>
<keyword evidence="1" id="KW-0812">Transmembrane</keyword>
<proteinExistence type="predicted"/>
<dbReference type="Proteomes" id="UP001291926">
    <property type="component" value="Unassembled WGS sequence"/>
</dbReference>
<dbReference type="EMBL" id="JAYDYQ010001086">
    <property type="protein sequence ID" value="KAK4492967.1"/>
    <property type="molecule type" value="Genomic_DNA"/>
</dbReference>
<keyword evidence="1" id="KW-1133">Transmembrane helix</keyword>
<dbReference type="SUPFAM" id="SSF52058">
    <property type="entry name" value="L domain-like"/>
    <property type="match status" value="1"/>
</dbReference>
<evidence type="ECO:0000313" key="3">
    <source>
        <dbReference type="EMBL" id="KAK4492967.1"/>
    </source>
</evidence>
<name>A0ABR0DUZ2_9LAMI</name>
<feature type="transmembrane region" description="Helical" evidence="1">
    <location>
        <begin position="282"/>
        <end position="307"/>
    </location>
</feature>
<sequence length="321" mass="35151">MNFPNLEGMNDMRELFLSHNSLTGEIPGWILGSRHFIDLSYNNFTQSGAQGCQFPNVNLVASQSSSTSNSVPWCVQPDLPCSRNNNHYSLYINCGGARVNFDGNEYDENASDQGPAHFESNDRWAYSSTGIFMGDGGRSFVARNDSPIVSTGGGEIYQTARLSASSLKFYGLCLRRGSYRVRLHFAEIMFSNDTTFRSVGRRMFDVAIQGEVVLTDFNIANEANGTGIGIYRDFNVLVNGSTLEIHLYWTGKGTTAIPQRGIYGPLISAIAVTPNFDVSTGLSVGAIIGIVISSFVVVLLILLVLWWKGCFGGRDLEDKGK</sequence>
<organism evidence="3 4">
    <name type="scientific">Penstemon davidsonii</name>
    <dbReference type="NCBI Taxonomy" id="160366"/>
    <lineage>
        <taxon>Eukaryota</taxon>
        <taxon>Viridiplantae</taxon>
        <taxon>Streptophyta</taxon>
        <taxon>Embryophyta</taxon>
        <taxon>Tracheophyta</taxon>
        <taxon>Spermatophyta</taxon>
        <taxon>Magnoliopsida</taxon>
        <taxon>eudicotyledons</taxon>
        <taxon>Gunneridae</taxon>
        <taxon>Pentapetalae</taxon>
        <taxon>asterids</taxon>
        <taxon>lamiids</taxon>
        <taxon>Lamiales</taxon>
        <taxon>Plantaginaceae</taxon>
        <taxon>Cheloneae</taxon>
        <taxon>Penstemon</taxon>
    </lineage>
</organism>
<dbReference type="PANTHER" id="PTHR34081">
    <property type="entry name" value="MALECTIN DOMAIN-CONTAINING PROTEIN"/>
    <property type="match status" value="1"/>
</dbReference>
<keyword evidence="4" id="KW-1185">Reference proteome</keyword>
<dbReference type="InterPro" id="IPR032675">
    <property type="entry name" value="LRR_dom_sf"/>
</dbReference>
<protein>
    <recommendedName>
        <fullName evidence="2">Malectin domain-containing protein</fullName>
    </recommendedName>
</protein>
<dbReference type="Gene3D" id="2.60.120.430">
    <property type="entry name" value="Galactose-binding lectin"/>
    <property type="match status" value="1"/>
</dbReference>
<gene>
    <name evidence="3" type="ORF">RD792_000294</name>
</gene>
<dbReference type="InterPro" id="IPR021720">
    <property type="entry name" value="Malectin_dom"/>
</dbReference>